<dbReference type="Pfam" id="PF00941">
    <property type="entry name" value="FAD_binding_5"/>
    <property type="match status" value="1"/>
</dbReference>
<keyword evidence="3" id="KW-0560">Oxidoreductase</keyword>
<evidence type="ECO:0000313" key="5">
    <source>
        <dbReference type="EMBL" id="MBU9713918.1"/>
    </source>
</evidence>
<gene>
    <name evidence="5" type="ORF">KS419_19485</name>
</gene>
<dbReference type="InterPro" id="IPR016166">
    <property type="entry name" value="FAD-bd_PCMH"/>
</dbReference>
<proteinExistence type="predicted"/>
<dbReference type="PANTHER" id="PTHR42659">
    <property type="entry name" value="XANTHINE DEHYDROGENASE SUBUNIT C-RELATED"/>
    <property type="match status" value="1"/>
</dbReference>
<dbReference type="EMBL" id="JAHQCS010000154">
    <property type="protein sequence ID" value="MBU9713918.1"/>
    <property type="molecule type" value="Genomic_DNA"/>
</dbReference>
<dbReference type="SMART" id="SM01092">
    <property type="entry name" value="CO_deh_flav_C"/>
    <property type="match status" value="1"/>
</dbReference>
<keyword evidence="1" id="KW-0285">Flavoprotein</keyword>
<dbReference type="RefSeq" id="WP_217068140.1">
    <property type="nucleotide sequence ID" value="NZ_JAHQCS010000154.1"/>
</dbReference>
<dbReference type="Pfam" id="PF03450">
    <property type="entry name" value="CO_deh_flav_C"/>
    <property type="match status" value="1"/>
</dbReference>
<protein>
    <submittedName>
        <fullName evidence="5">FAD binding domain-containing protein</fullName>
    </submittedName>
</protein>
<organism evidence="5 6">
    <name type="scientific">Evansella tamaricis</name>
    <dbReference type="NCBI Taxonomy" id="2069301"/>
    <lineage>
        <taxon>Bacteria</taxon>
        <taxon>Bacillati</taxon>
        <taxon>Bacillota</taxon>
        <taxon>Bacilli</taxon>
        <taxon>Bacillales</taxon>
        <taxon>Bacillaceae</taxon>
        <taxon>Evansella</taxon>
    </lineage>
</organism>
<dbReference type="InterPro" id="IPR005107">
    <property type="entry name" value="CO_DH_flav_C"/>
</dbReference>
<comment type="caution">
    <text evidence="5">The sequence shown here is derived from an EMBL/GenBank/DDBJ whole genome shotgun (WGS) entry which is preliminary data.</text>
</comment>
<reference evidence="5 6" key="1">
    <citation type="submission" date="2021-06" db="EMBL/GenBank/DDBJ databases">
        <title>Bacillus sp. RD4P76, an endophyte from a halophyte.</title>
        <authorList>
            <person name="Sun J.-Q."/>
        </authorList>
    </citation>
    <scope>NUCLEOTIDE SEQUENCE [LARGE SCALE GENOMIC DNA]</scope>
    <source>
        <strain evidence="5 6">CGMCC 1.15917</strain>
    </source>
</reference>
<feature type="domain" description="FAD-binding PCMH-type" evidence="4">
    <location>
        <begin position="1"/>
        <end position="176"/>
    </location>
</feature>
<evidence type="ECO:0000256" key="1">
    <source>
        <dbReference type="ARBA" id="ARBA00022630"/>
    </source>
</evidence>
<name>A0ABS6JNN8_9BACI</name>
<dbReference type="PROSITE" id="PS51387">
    <property type="entry name" value="FAD_PCMH"/>
    <property type="match status" value="1"/>
</dbReference>
<evidence type="ECO:0000256" key="2">
    <source>
        <dbReference type="ARBA" id="ARBA00022827"/>
    </source>
</evidence>
<dbReference type="PANTHER" id="PTHR42659:SF2">
    <property type="entry name" value="XANTHINE DEHYDROGENASE SUBUNIT C-RELATED"/>
    <property type="match status" value="1"/>
</dbReference>
<dbReference type="InterPro" id="IPR002346">
    <property type="entry name" value="Mopterin_DH_FAD-bd"/>
</dbReference>
<evidence type="ECO:0000259" key="4">
    <source>
        <dbReference type="PROSITE" id="PS51387"/>
    </source>
</evidence>
<dbReference type="InterPro" id="IPR051312">
    <property type="entry name" value="Diverse_Substr_Oxidored"/>
</dbReference>
<accession>A0ABS6JNN8</accession>
<evidence type="ECO:0000313" key="6">
    <source>
        <dbReference type="Proteomes" id="UP000784880"/>
    </source>
</evidence>
<dbReference type="Proteomes" id="UP000784880">
    <property type="component" value="Unassembled WGS sequence"/>
</dbReference>
<sequence>MTRIQQVWFPKTLEEAYKRYLSCEENGSYVSGGTWLRTIWEADHKTIPPHLISLENITEMSAITIEEEKGDEVLVIGSLVTLNQCLKNTLIQKYFPSLITACKQIAAPSIRNQGTLGGNIRTTFGDTLPVFLVLRGQLTWFNGTSIERESVQNWLANPVPSDGRILVNIILPIKKHSGEGNKYFSFYKKVGRREIFIPSLVTVAGSAIKGRDGTLEEVVLAAGGGVMVPKRLSNVEELLQGTNALTKEQLSLIYETCLMEYEPQADVFATAFYKKKVAANLIFSEWFQMMKGENDQIEGGTLYATES</sequence>
<keyword evidence="6" id="KW-1185">Reference proteome</keyword>
<evidence type="ECO:0000256" key="3">
    <source>
        <dbReference type="ARBA" id="ARBA00023002"/>
    </source>
</evidence>
<keyword evidence="2" id="KW-0274">FAD</keyword>